<organism evidence="1 2">
    <name type="scientific">Heyndrickxia shackletonii</name>
    <dbReference type="NCBI Taxonomy" id="157838"/>
    <lineage>
        <taxon>Bacteria</taxon>
        <taxon>Bacillati</taxon>
        <taxon>Bacillota</taxon>
        <taxon>Bacilli</taxon>
        <taxon>Bacillales</taxon>
        <taxon>Bacillaceae</taxon>
        <taxon>Heyndrickxia</taxon>
    </lineage>
</organism>
<gene>
    <name evidence="1" type="ORF">AN964_00820</name>
</gene>
<evidence type="ECO:0000313" key="2">
    <source>
        <dbReference type="Proteomes" id="UP000051888"/>
    </source>
</evidence>
<comment type="caution">
    <text evidence="1">The sequence shown here is derived from an EMBL/GenBank/DDBJ whole genome shotgun (WGS) entry which is preliminary data.</text>
</comment>
<dbReference type="STRING" id="157838.AN964_00820"/>
<accession>A0A0Q3WTM0</accession>
<sequence>MKFDSTRINLSDLIIVNADHSSTISLGSTVQVNKAASAKKNQAIGQFLSDGSPRFFTVSELIDDDMTDFSSEKQTDME</sequence>
<keyword evidence="2" id="KW-1185">Reference proteome</keyword>
<dbReference type="OrthoDB" id="2922344at2"/>
<dbReference type="EMBL" id="LJJC01000004">
    <property type="protein sequence ID" value="KQL52223.1"/>
    <property type="molecule type" value="Genomic_DNA"/>
</dbReference>
<name>A0A0Q3WTM0_9BACI</name>
<evidence type="ECO:0000313" key="1">
    <source>
        <dbReference type="EMBL" id="KQL52223.1"/>
    </source>
</evidence>
<dbReference type="RefSeq" id="WP_055737903.1">
    <property type="nucleotide sequence ID" value="NZ_JAAIWL010000017.1"/>
</dbReference>
<dbReference type="AlphaFoldDB" id="A0A0Q3WTM0"/>
<protein>
    <submittedName>
        <fullName evidence="1">Uncharacterized protein</fullName>
    </submittedName>
</protein>
<reference evidence="1 2" key="1">
    <citation type="submission" date="2015-09" db="EMBL/GenBank/DDBJ databases">
        <title>Genome sequencing project for genomic taxonomy and phylogenomics of Bacillus-like bacteria.</title>
        <authorList>
            <person name="Liu B."/>
            <person name="Wang J."/>
            <person name="Zhu Y."/>
            <person name="Liu G."/>
            <person name="Chen Q."/>
            <person name="Chen Z."/>
            <person name="Lan J."/>
            <person name="Che J."/>
            <person name="Ge C."/>
            <person name="Shi H."/>
            <person name="Pan Z."/>
            <person name="Liu X."/>
        </authorList>
    </citation>
    <scope>NUCLEOTIDE SEQUENCE [LARGE SCALE GENOMIC DNA]</scope>
    <source>
        <strain evidence="1 2">LMG 18435</strain>
    </source>
</reference>
<dbReference type="Proteomes" id="UP000051888">
    <property type="component" value="Unassembled WGS sequence"/>
</dbReference>
<proteinExistence type="predicted"/>
<dbReference type="PATRIC" id="fig|157838.3.peg.179"/>